<comment type="caution">
    <text evidence="1">The sequence shown here is derived from an EMBL/GenBank/DDBJ whole genome shotgun (WGS) entry which is preliminary data.</text>
</comment>
<reference evidence="1" key="2">
    <citation type="journal article" date="2023" name="IMA Fungus">
        <title>Comparative genomic study of the Penicillium genus elucidates a diverse pangenome and 15 lateral gene transfer events.</title>
        <authorList>
            <person name="Petersen C."/>
            <person name="Sorensen T."/>
            <person name="Nielsen M.R."/>
            <person name="Sondergaard T.E."/>
            <person name="Sorensen J.L."/>
            <person name="Fitzpatrick D.A."/>
            <person name="Frisvad J.C."/>
            <person name="Nielsen K.L."/>
        </authorList>
    </citation>
    <scope>NUCLEOTIDE SEQUENCE</scope>
    <source>
        <strain evidence="1">IBT 30761</strain>
    </source>
</reference>
<dbReference type="EMBL" id="JAPQKI010000002">
    <property type="protein sequence ID" value="KAJ5110871.1"/>
    <property type="molecule type" value="Genomic_DNA"/>
</dbReference>
<organism evidence="1 2">
    <name type="scientific">Penicillium argentinense</name>
    <dbReference type="NCBI Taxonomy" id="1131581"/>
    <lineage>
        <taxon>Eukaryota</taxon>
        <taxon>Fungi</taxon>
        <taxon>Dikarya</taxon>
        <taxon>Ascomycota</taxon>
        <taxon>Pezizomycotina</taxon>
        <taxon>Eurotiomycetes</taxon>
        <taxon>Eurotiomycetidae</taxon>
        <taxon>Eurotiales</taxon>
        <taxon>Aspergillaceae</taxon>
        <taxon>Penicillium</taxon>
    </lineage>
</organism>
<dbReference type="Proteomes" id="UP001149074">
    <property type="component" value="Unassembled WGS sequence"/>
</dbReference>
<dbReference type="GeneID" id="81352879"/>
<proteinExistence type="predicted"/>
<dbReference type="AlphaFoldDB" id="A0A9W9G2N3"/>
<dbReference type="RefSeq" id="XP_056478941.1">
    <property type="nucleotide sequence ID" value="XM_056613900.1"/>
</dbReference>
<reference evidence="1" key="1">
    <citation type="submission" date="2022-11" db="EMBL/GenBank/DDBJ databases">
        <authorList>
            <person name="Petersen C."/>
        </authorList>
    </citation>
    <scope>NUCLEOTIDE SEQUENCE</scope>
    <source>
        <strain evidence="1">IBT 30761</strain>
    </source>
</reference>
<keyword evidence="2" id="KW-1185">Reference proteome</keyword>
<name>A0A9W9G2N3_9EURO</name>
<evidence type="ECO:0000313" key="2">
    <source>
        <dbReference type="Proteomes" id="UP001149074"/>
    </source>
</evidence>
<sequence>MENRPLGDMSLLNKLFRLERAPELPSNFRESIVEAHLFRGPLGSHNALHTFQTLCKDDPHTIVAEAISGAFKDPALRESIETNWVLSCDFDRASSQEEILDESAPHDLASWTISNCLECFKFLVEHGAVRTSSFCRTGESFFLLAMKSEKREAMDIVVSTIDYKEVFQPFWMSEPAGDRKTILQASTYNEPVFRACWSRVRSHPYAPQYTLGPQEIGHICRFVDVKLADDLLQHGVDIAKPHPENLHPGWLEIVCQSDASAMLDWFLRRGYAPPGWYLTYAAEHNCVHAIQWILLHTDDYHDWVRASFVSAKHENERSVEMLEAILQSSVSKWKPDRRLAEDLAITIVDSMCDESEFLHKNVQYISPGGAGPTLREMLCLRENIAIRKLETLRDVPGGVSVVGLKIKTSAAGLHGVTKALEKLEP</sequence>
<protein>
    <submittedName>
        <fullName evidence="1">Uncharacterized protein</fullName>
    </submittedName>
</protein>
<evidence type="ECO:0000313" key="1">
    <source>
        <dbReference type="EMBL" id="KAJ5110871.1"/>
    </source>
</evidence>
<dbReference type="OrthoDB" id="4355369at2759"/>
<gene>
    <name evidence="1" type="ORF">N7532_001406</name>
</gene>
<accession>A0A9W9G2N3</accession>